<organism evidence="6 7">
    <name type="scientific">Jiangella aurantiaca</name>
    <dbReference type="NCBI Taxonomy" id="2530373"/>
    <lineage>
        <taxon>Bacteria</taxon>
        <taxon>Bacillati</taxon>
        <taxon>Actinomycetota</taxon>
        <taxon>Actinomycetes</taxon>
        <taxon>Jiangellales</taxon>
        <taxon>Jiangellaceae</taxon>
        <taxon>Jiangella</taxon>
    </lineage>
</organism>
<dbReference type="Proteomes" id="UP000295217">
    <property type="component" value="Unassembled WGS sequence"/>
</dbReference>
<dbReference type="Pfam" id="PF00850">
    <property type="entry name" value="Hist_deacetyl"/>
    <property type="match status" value="1"/>
</dbReference>
<dbReference type="GO" id="GO:0045150">
    <property type="term" value="P:acetoin catabolic process"/>
    <property type="evidence" value="ECO:0007669"/>
    <property type="project" value="UniProtKB-UniPathway"/>
</dbReference>
<comment type="caution">
    <text evidence="6">The sequence shown here is derived from an EMBL/GenBank/DDBJ whole genome shotgun (WGS) entry which is preliminary data.</text>
</comment>
<dbReference type="PRINTS" id="PR01272">
    <property type="entry name" value="ACUCPROTEIN"/>
</dbReference>
<evidence type="ECO:0000313" key="6">
    <source>
        <dbReference type="EMBL" id="TDD69466.1"/>
    </source>
</evidence>
<gene>
    <name evidence="6" type="ORF">E1262_12510</name>
</gene>
<dbReference type="UniPathway" id="UPA00040"/>
<dbReference type="EMBL" id="SMLB01000014">
    <property type="protein sequence ID" value="TDD69466.1"/>
    <property type="molecule type" value="Genomic_DNA"/>
</dbReference>
<accession>A0A4R5ADW8</accession>
<dbReference type="GO" id="GO:0004407">
    <property type="term" value="F:histone deacetylase activity"/>
    <property type="evidence" value="ECO:0007669"/>
    <property type="project" value="TreeGrafter"/>
</dbReference>
<keyword evidence="7" id="KW-1185">Reference proteome</keyword>
<dbReference type="InterPro" id="IPR000286">
    <property type="entry name" value="HDACs"/>
</dbReference>
<evidence type="ECO:0000256" key="4">
    <source>
        <dbReference type="ARBA" id="ARBA00022627"/>
    </source>
</evidence>
<feature type="domain" description="Histone deacetylase" evidence="5">
    <location>
        <begin position="21"/>
        <end position="317"/>
    </location>
</feature>
<dbReference type="Gene3D" id="3.40.800.20">
    <property type="entry name" value="Histone deacetylase domain"/>
    <property type="match status" value="1"/>
</dbReference>
<reference evidence="6 7" key="1">
    <citation type="submission" date="2019-02" db="EMBL/GenBank/DDBJ databases">
        <title>Draft genome sequences of novel Actinobacteria.</title>
        <authorList>
            <person name="Sahin N."/>
            <person name="Ay H."/>
            <person name="Saygin H."/>
        </authorList>
    </citation>
    <scope>NUCLEOTIDE SEQUENCE [LARGE SCALE GENOMIC DNA]</scope>
    <source>
        <strain evidence="6 7">8K307</strain>
    </source>
</reference>
<keyword evidence="4" id="KW-0006">Acetoin catabolism</keyword>
<dbReference type="RefSeq" id="WP_132103471.1">
    <property type="nucleotide sequence ID" value="NZ_SMLB01000014.1"/>
</dbReference>
<name>A0A4R5ADW8_9ACTN</name>
<dbReference type="CDD" id="cd09994">
    <property type="entry name" value="HDAC_AcuC_like"/>
    <property type="match status" value="1"/>
</dbReference>
<dbReference type="OrthoDB" id="9808367at2"/>
<sequence length="392" mass="41463">MHTVHVAWSDALTGYNFGPGHPLNPVRVDLTIRLARELGVLGGDGVHVEAPDPADDAALRTVHTADYLDAVKAASADPDTVDLAHGLGTTDDPCFSGMHEASALVAGGTIAAALAVWEGRALHGVNVAGGLHHAMPGSASGFCVYNDPALGIQALLDAGAERIAYVDVDVHHGDGVQAVFYDDPRVLTISLHETPRTLFPGTGYPTETGGPGAEGGAVNVALPPGTSDAGWLRAFHAVVPPLLRAWRPQLLFTQHGCDSHLEDPLAHLALTVDGQRESYRLLHDLAHELCDGRWVATGGGGYALIEVVPRAWTHLLAIAAERPIDPATPTPPAWRTHIQGHYSRTPPQRMTDGARPAHSDWSDGYDPSNPLDQAINATRLAVFPLHALDPAY</sequence>
<evidence type="ECO:0000256" key="2">
    <source>
        <dbReference type="ARBA" id="ARBA00005947"/>
    </source>
</evidence>
<dbReference type="InterPro" id="IPR023696">
    <property type="entry name" value="Ureohydrolase_dom_sf"/>
</dbReference>
<evidence type="ECO:0000313" key="7">
    <source>
        <dbReference type="Proteomes" id="UP000295217"/>
    </source>
</evidence>
<dbReference type="SUPFAM" id="SSF52768">
    <property type="entry name" value="Arginase/deacetylase"/>
    <property type="match status" value="1"/>
</dbReference>
<dbReference type="PRINTS" id="PR01270">
    <property type="entry name" value="HDASUPER"/>
</dbReference>
<dbReference type="InterPro" id="IPR037138">
    <property type="entry name" value="His_deacetylse_dom_sf"/>
</dbReference>
<protein>
    <recommendedName>
        <fullName evidence="3">Acetoin utilization protein AcuC</fullName>
    </recommendedName>
</protein>
<comment type="similarity">
    <text evidence="2">Belongs to the histone deacetylase family.</text>
</comment>
<dbReference type="PANTHER" id="PTHR10625:SF10">
    <property type="entry name" value="HISTONE DEACETYLASE HDAC1"/>
    <property type="match status" value="1"/>
</dbReference>
<dbReference type="InterPro" id="IPR023801">
    <property type="entry name" value="His_deacetylse_dom"/>
</dbReference>
<comment type="pathway">
    <text evidence="1">Ketone degradation; acetoin degradation.</text>
</comment>
<proteinExistence type="inferred from homology"/>
<dbReference type="InterPro" id="IPR003085">
    <property type="entry name" value="AcuC"/>
</dbReference>
<evidence type="ECO:0000256" key="3">
    <source>
        <dbReference type="ARBA" id="ARBA00020218"/>
    </source>
</evidence>
<dbReference type="GO" id="GO:0040029">
    <property type="term" value="P:epigenetic regulation of gene expression"/>
    <property type="evidence" value="ECO:0007669"/>
    <property type="project" value="TreeGrafter"/>
</dbReference>
<dbReference type="AlphaFoldDB" id="A0A4R5ADW8"/>
<evidence type="ECO:0000259" key="5">
    <source>
        <dbReference type="Pfam" id="PF00850"/>
    </source>
</evidence>
<dbReference type="PANTHER" id="PTHR10625">
    <property type="entry name" value="HISTONE DEACETYLASE HDAC1-RELATED"/>
    <property type="match status" value="1"/>
</dbReference>
<evidence type="ECO:0000256" key="1">
    <source>
        <dbReference type="ARBA" id="ARBA00005101"/>
    </source>
</evidence>